<sequence>MEAKSAELLAAFKNPNLSVDAKVAYLSSVKSDIKQKNVPEGAIRSIFETLRLAISSQHYSVLGAGFSTLGHFLKRLIIQDQQQWIVNQAQNLYPTLLERLNDQKERIRAQAASIFTELWPFAGNEVEYYVLEVALVGKNHRSKEMSMLWLANMTKNHGLLFRQYVPSLVACLEDADSAVRDTAKLVVIDLFRTGPARAKSDLQKQMAARGVRKSIANAILSGIGIGSVEPETAPSTRPISRAERPISVMSSRSHAMEHHEDDFEPVKSRPASRAHRERPITSTPAEAPIIHRPQTPAAEKHTPQPPPEDDDGLEPYDLASSRDMDDLVRDMLPWFDGKESEDNWSKREKNAILWRRVTRGNAPHDFSQAFLAATKTLLDGIFKVVNSLRTTMSTNGSLLIQDIARTCGPKIDSMVEIIMQNLMKLCSGLKKIAAQNGNATVDAVIGNVSFSIRLLQHVAFAAQDKNVGVRLFATGWLKTLILRQAHHKSTVEHGGGLDLVEKSIVKGLGDANPGVREASRGTFWTFFGVWPDRANAIADTLDAKSRNLLEKDSSNPNAVLKSSSALPAKSPAKSRSALQEAIAARKKAQMPSRPESAQPAFSEAKTPAPAPKATRTVPTGAPLSSLSSAPMRPGMKPRRAELSRPATADPYARRPESRTQTTREATTSPRAVRSKTSTPTSKPPPAPRHRPNESTQAATTKGRPKKLDLSKSKSHHDLGAANRLRSDSAESQTNYSSVRTPRHGSGLSPTAIRHSPAPVMLESPPLVASQPLLHSAPDGPHAGSVPLEESEPEPMVLEDPIQESIEAPAAAESPQQVVPEAVIEVHHSPERSGMIPVPASESASRNQPEPMVIYEDPATPTTAEHEDHEDHEDHSFAASVGMVSPKTPSKTPSKTPAKSPSKSPFKSPGRFGQINYAEAEAEPVSREPTTPAFASARKPIPDLPPSQEAIMNHGLRPPSPTRRTPLQPSPSPTRGRAPPAASNVLPDMDITVPHEPSMDFADDHGNNENATPRLSKTVDTPSIPRSAAKPTALEEVTANESVRRSPEARQQLSESFSQSTLSQSALSQSALSQSALSQSTMSEDSSRRTRKWVDRHRSPSPRSKDPVNAKEMIHKGLARIQSKTMEPSGYRKLQGLFQYHGEEIVAQNEDYSAMLEALLTELEAAPQNRKDHDVKTQVLATIRSMLLRTREHFSPYDTRAMAAIIRARQHYESSSHFVVGLEEAVDKLVFLTTAQTAIAGVLQALDLGDEAETDETYRSTIMGLSTIQQSLTRPGTEISDELLASIGAVVMQKLSHPRPGVRKNATELCTFLNITFGSERVQKVTQPPREGSLNLLTYFMARRTQ</sequence>
<feature type="compositionally biased region" description="Low complexity" evidence="14">
    <location>
        <begin position="884"/>
        <end position="908"/>
    </location>
</feature>
<feature type="compositionally biased region" description="Basic and acidic residues" evidence="14">
    <location>
        <begin position="705"/>
        <end position="728"/>
    </location>
</feature>
<evidence type="ECO:0000256" key="6">
    <source>
        <dbReference type="ARBA" id="ARBA00022701"/>
    </source>
</evidence>
<evidence type="ECO:0000256" key="5">
    <source>
        <dbReference type="ARBA" id="ARBA00022618"/>
    </source>
</evidence>
<dbReference type="SMART" id="SM01349">
    <property type="entry name" value="TOG"/>
    <property type="match status" value="2"/>
</dbReference>
<organism evidence="16 17">
    <name type="scientific">Penicillium brevicompactum</name>
    <dbReference type="NCBI Taxonomy" id="5074"/>
    <lineage>
        <taxon>Eukaryota</taxon>
        <taxon>Fungi</taxon>
        <taxon>Dikarya</taxon>
        <taxon>Ascomycota</taxon>
        <taxon>Pezizomycotina</taxon>
        <taxon>Eurotiomycetes</taxon>
        <taxon>Eurotiomycetidae</taxon>
        <taxon>Eurotiales</taxon>
        <taxon>Aspergillaceae</taxon>
        <taxon>Penicillium</taxon>
    </lineage>
</organism>
<dbReference type="InterPro" id="IPR034085">
    <property type="entry name" value="TOG"/>
</dbReference>
<feature type="compositionally biased region" description="Low complexity" evidence="14">
    <location>
        <begin position="560"/>
        <end position="578"/>
    </location>
</feature>
<feature type="compositionally biased region" description="Basic and acidic residues" evidence="14">
    <location>
        <begin position="254"/>
        <end position="267"/>
    </location>
</feature>
<protein>
    <submittedName>
        <fullName evidence="16">HEAT type 2</fullName>
    </submittedName>
</protein>
<evidence type="ECO:0000256" key="12">
    <source>
        <dbReference type="PROSITE-ProRule" id="PRU00103"/>
    </source>
</evidence>
<dbReference type="PANTHER" id="PTHR21567:SF9">
    <property type="entry name" value="CLIP-ASSOCIATING PROTEIN"/>
    <property type="match status" value="1"/>
</dbReference>
<keyword evidence="4" id="KW-0963">Cytoplasm</keyword>
<dbReference type="GO" id="GO:0051301">
    <property type="term" value="P:cell division"/>
    <property type="evidence" value="ECO:0007669"/>
    <property type="project" value="UniProtKB-KW"/>
</dbReference>
<dbReference type="PROSITE" id="PS50077">
    <property type="entry name" value="HEAT_REPEAT"/>
    <property type="match status" value="1"/>
</dbReference>
<comment type="caution">
    <text evidence="16">The sequence shown here is derived from an EMBL/GenBank/DDBJ whole genome shotgun (WGS) entry which is preliminary data.</text>
</comment>
<comment type="subcellular location">
    <subcellularLocation>
        <location evidence="1">Cytoplasm</location>
        <location evidence="1">Cytoskeleton</location>
        <location evidence="1">Spindle</location>
    </subcellularLocation>
</comment>
<evidence type="ECO:0000256" key="3">
    <source>
        <dbReference type="ARBA" id="ARBA00011375"/>
    </source>
</evidence>
<feature type="compositionally biased region" description="Basic and acidic residues" evidence="14">
    <location>
        <begin position="1084"/>
        <end position="1108"/>
    </location>
</feature>
<dbReference type="PANTHER" id="PTHR21567">
    <property type="entry name" value="CLASP"/>
    <property type="match status" value="1"/>
</dbReference>
<feature type="region of interest" description="Disordered" evidence="14">
    <location>
        <begin position="230"/>
        <end position="318"/>
    </location>
</feature>
<dbReference type="GO" id="GO:0005815">
    <property type="term" value="C:microtubule organizing center"/>
    <property type="evidence" value="ECO:0007669"/>
    <property type="project" value="TreeGrafter"/>
</dbReference>
<evidence type="ECO:0000256" key="10">
    <source>
        <dbReference type="ARBA" id="ARBA00023242"/>
    </source>
</evidence>
<evidence type="ECO:0000313" key="16">
    <source>
        <dbReference type="EMBL" id="KAJ5351428.1"/>
    </source>
</evidence>
<reference evidence="16" key="1">
    <citation type="submission" date="2022-12" db="EMBL/GenBank/DDBJ databases">
        <authorList>
            <person name="Petersen C."/>
        </authorList>
    </citation>
    <scope>NUCLEOTIDE SEQUENCE</scope>
    <source>
        <strain evidence="16">IBT 35673</strain>
    </source>
</reference>
<feature type="domain" description="TOG" evidence="15">
    <location>
        <begin position="1"/>
        <end position="215"/>
    </location>
</feature>
<dbReference type="Proteomes" id="UP001147695">
    <property type="component" value="Unassembled WGS sequence"/>
</dbReference>
<evidence type="ECO:0000256" key="13">
    <source>
        <dbReference type="SAM" id="Coils"/>
    </source>
</evidence>
<dbReference type="GO" id="GO:0090307">
    <property type="term" value="P:mitotic spindle assembly"/>
    <property type="evidence" value="ECO:0007669"/>
    <property type="project" value="TreeGrafter"/>
</dbReference>
<dbReference type="GO" id="GO:0060172">
    <property type="term" value="P:astral microtubule depolymerization"/>
    <property type="evidence" value="ECO:0007669"/>
    <property type="project" value="TreeGrafter"/>
</dbReference>
<feature type="compositionally biased region" description="Polar residues" evidence="14">
    <location>
        <begin position="658"/>
        <end position="669"/>
    </location>
</feature>
<feature type="compositionally biased region" description="Polar residues" evidence="14">
    <location>
        <begin position="1007"/>
        <end position="1020"/>
    </location>
</feature>
<feature type="compositionally biased region" description="Basic and acidic residues" evidence="14">
    <location>
        <begin position="863"/>
        <end position="875"/>
    </location>
</feature>
<evidence type="ECO:0000256" key="7">
    <source>
        <dbReference type="ARBA" id="ARBA00022737"/>
    </source>
</evidence>
<dbReference type="Gene3D" id="1.25.10.10">
    <property type="entry name" value="Leucine-rich Repeat Variant"/>
    <property type="match status" value="2"/>
</dbReference>
<keyword evidence="6" id="KW-0493">Microtubule</keyword>
<keyword evidence="5" id="KW-0132">Cell division</keyword>
<dbReference type="GO" id="GO:0005881">
    <property type="term" value="C:cytoplasmic microtubule"/>
    <property type="evidence" value="ECO:0007669"/>
    <property type="project" value="TreeGrafter"/>
</dbReference>
<feature type="region of interest" description="Disordered" evidence="14">
    <location>
        <begin position="1072"/>
        <end position="1108"/>
    </location>
</feature>
<dbReference type="InterPro" id="IPR024395">
    <property type="entry name" value="CLASP_N_dom"/>
</dbReference>
<dbReference type="InterPro" id="IPR021133">
    <property type="entry name" value="HEAT_type_2"/>
</dbReference>
<comment type="function">
    <text evidence="11">Microtubule binding protein that promotes the stabilization of dynamic microtubules. Required for mitotic spindle formation.</text>
</comment>
<dbReference type="GO" id="GO:0031110">
    <property type="term" value="P:regulation of microtubule polymerization or depolymerization"/>
    <property type="evidence" value="ECO:0007669"/>
    <property type="project" value="UniProtKB-ARBA"/>
</dbReference>
<proteinExistence type="inferred from homology"/>
<evidence type="ECO:0000256" key="8">
    <source>
        <dbReference type="ARBA" id="ARBA00022776"/>
    </source>
</evidence>
<dbReference type="GO" id="GO:1990023">
    <property type="term" value="C:mitotic spindle midzone"/>
    <property type="evidence" value="ECO:0007669"/>
    <property type="project" value="TreeGrafter"/>
</dbReference>
<feature type="region of interest" description="Disordered" evidence="14">
    <location>
        <begin position="553"/>
        <end position="757"/>
    </location>
</feature>
<dbReference type="InterPro" id="IPR011989">
    <property type="entry name" value="ARM-like"/>
</dbReference>
<evidence type="ECO:0000256" key="4">
    <source>
        <dbReference type="ARBA" id="ARBA00022490"/>
    </source>
</evidence>
<dbReference type="GO" id="GO:0005876">
    <property type="term" value="C:spindle microtubule"/>
    <property type="evidence" value="ECO:0007669"/>
    <property type="project" value="TreeGrafter"/>
</dbReference>
<feature type="domain" description="TOG" evidence="15">
    <location>
        <begin position="317"/>
        <end position="563"/>
    </location>
</feature>
<keyword evidence="8" id="KW-0131">Cell cycle</keyword>
<feature type="region of interest" description="Disordered" evidence="14">
    <location>
        <begin position="829"/>
        <end position="1060"/>
    </location>
</feature>
<feature type="region of interest" description="Disordered" evidence="14">
    <location>
        <begin position="769"/>
        <end position="797"/>
    </location>
</feature>
<evidence type="ECO:0000256" key="11">
    <source>
        <dbReference type="ARBA" id="ARBA00024889"/>
    </source>
</evidence>
<evidence type="ECO:0000256" key="1">
    <source>
        <dbReference type="ARBA" id="ARBA00004186"/>
    </source>
</evidence>
<dbReference type="GO" id="GO:1902903">
    <property type="term" value="P:regulation of supramolecular fiber organization"/>
    <property type="evidence" value="ECO:0007669"/>
    <property type="project" value="UniProtKB-ARBA"/>
</dbReference>
<reference evidence="16" key="2">
    <citation type="journal article" date="2023" name="IMA Fungus">
        <title>Comparative genomic study of the Penicillium genus elucidates a diverse pangenome and 15 lateral gene transfer events.</title>
        <authorList>
            <person name="Petersen C."/>
            <person name="Sorensen T."/>
            <person name="Nielsen M.R."/>
            <person name="Sondergaard T.E."/>
            <person name="Sorensen J.L."/>
            <person name="Fitzpatrick D.A."/>
            <person name="Frisvad J.C."/>
            <person name="Nielsen K.L."/>
        </authorList>
    </citation>
    <scope>NUCLEOTIDE SEQUENCE</scope>
    <source>
        <strain evidence="16">IBT 35673</strain>
    </source>
</reference>
<feature type="repeat" description="HEAT" evidence="12">
    <location>
        <begin position="92"/>
        <end position="126"/>
    </location>
</feature>
<gene>
    <name evidence="16" type="ORF">N7452_000402</name>
</gene>
<keyword evidence="10" id="KW-0539">Nucleus</keyword>
<dbReference type="EMBL" id="JAPZBQ010000001">
    <property type="protein sequence ID" value="KAJ5351428.1"/>
    <property type="molecule type" value="Genomic_DNA"/>
</dbReference>
<feature type="compositionally biased region" description="Low complexity" evidence="14">
    <location>
        <begin position="604"/>
        <end position="619"/>
    </location>
</feature>
<dbReference type="Pfam" id="PF12348">
    <property type="entry name" value="CLASP_N"/>
    <property type="match status" value="2"/>
</dbReference>
<feature type="coiled-coil region" evidence="13">
    <location>
        <begin position="86"/>
        <end position="117"/>
    </location>
</feature>
<feature type="compositionally biased region" description="Polar residues" evidence="14">
    <location>
        <begin position="729"/>
        <end position="739"/>
    </location>
</feature>
<accession>A0A9W9UNA4</accession>
<feature type="compositionally biased region" description="Low complexity" evidence="14">
    <location>
        <begin position="1050"/>
        <end position="1060"/>
    </location>
</feature>
<dbReference type="GO" id="GO:0008017">
    <property type="term" value="F:microtubule binding"/>
    <property type="evidence" value="ECO:0007669"/>
    <property type="project" value="TreeGrafter"/>
</dbReference>
<evidence type="ECO:0000259" key="15">
    <source>
        <dbReference type="SMART" id="SM01349"/>
    </source>
</evidence>
<evidence type="ECO:0000256" key="9">
    <source>
        <dbReference type="ARBA" id="ARBA00023212"/>
    </source>
</evidence>
<comment type="similarity">
    <text evidence="2">Belongs to the CLASP family.</text>
</comment>
<comment type="subunit">
    <text evidence="3">Interacts with microtubules.</text>
</comment>
<keyword evidence="8" id="KW-0498">Mitosis</keyword>
<name>A0A9W9UNA4_PENBR</name>
<keyword evidence="13" id="KW-0175">Coiled coil</keyword>
<evidence type="ECO:0000313" key="17">
    <source>
        <dbReference type="Proteomes" id="UP001147695"/>
    </source>
</evidence>
<dbReference type="InterPro" id="IPR016024">
    <property type="entry name" value="ARM-type_fold"/>
</dbReference>
<dbReference type="SUPFAM" id="SSF48371">
    <property type="entry name" value="ARM repeat"/>
    <property type="match status" value="1"/>
</dbReference>
<keyword evidence="9" id="KW-0206">Cytoskeleton</keyword>
<keyword evidence="7" id="KW-0677">Repeat</keyword>
<evidence type="ECO:0000256" key="2">
    <source>
        <dbReference type="ARBA" id="ARBA00009549"/>
    </source>
</evidence>
<evidence type="ECO:0000256" key="14">
    <source>
        <dbReference type="SAM" id="MobiDB-lite"/>
    </source>
</evidence>